<dbReference type="PANTHER" id="PTHR47843:SF5">
    <property type="entry name" value="BTB_POZ DOMAIN PROTEIN"/>
    <property type="match status" value="1"/>
</dbReference>
<proteinExistence type="predicted"/>
<accession>A0ABR1YJV2</accession>
<dbReference type="Proteomes" id="UP001492380">
    <property type="component" value="Unassembled WGS sequence"/>
</dbReference>
<dbReference type="EMBL" id="JBBWRZ010000008">
    <property type="protein sequence ID" value="KAK8230798.1"/>
    <property type="molecule type" value="Genomic_DNA"/>
</dbReference>
<feature type="region of interest" description="Disordered" evidence="1">
    <location>
        <begin position="189"/>
        <end position="226"/>
    </location>
</feature>
<keyword evidence="3" id="KW-1185">Reference proteome</keyword>
<sequence>MLESFYCEHYDENHEFGSRHYPDRPVVEAERLRDARLYAIAEKYQAPHTKDDAATFFHEGLDPELKLSITSFINIAKLVFESTPDSDRTLRNLVFRYAHKNLARLMSFSRFESAMGHIDGFWSGLARFSTFYATKIRMCPCCGKLQQNQYLDFIASGGRMQMTCENYHCRSSIHSVDKWNTPYDELPNELAVKAESDGEPSRKRPRLGDDDANDDDASDDEEMQPF</sequence>
<feature type="compositionally biased region" description="Basic and acidic residues" evidence="1">
    <location>
        <begin position="192"/>
        <end position="209"/>
    </location>
</feature>
<comment type="caution">
    <text evidence="2">The sequence shown here is derived from an EMBL/GenBank/DDBJ whole genome shotgun (WGS) entry which is preliminary data.</text>
</comment>
<organism evidence="2 3">
    <name type="scientific">Phyllosticta capitalensis</name>
    <dbReference type="NCBI Taxonomy" id="121624"/>
    <lineage>
        <taxon>Eukaryota</taxon>
        <taxon>Fungi</taxon>
        <taxon>Dikarya</taxon>
        <taxon>Ascomycota</taxon>
        <taxon>Pezizomycotina</taxon>
        <taxon>Dothideomycetes</taxon>
        <taxon>Dothideomycetes incertae sedis</taxon>
        <taxon>Botryosphaeriales</taxon>
        <taxon>Phyllostictaceae</taxon>
        <taxon>Phyllosticta</taxon>
    </lineage>
</organism>
<dbReference type="PANTHER" id="PTHR47843">
    <property type="entry name" value="BTB DOMAIN-CONTAINING PROTEIN-RELATED"/>
    <property type="match status" value="1"/>
</dbReference>
<name>A0ABR1YJV2_9PEZI</name>
<protein>
    <submittedName>
        <fullName evidence="2">Uncharacterized protein</fullName>
    </submittedName>
</protein>
<feature type="compositionally biased region" description="Acidic residues" evidence="1">
    <location>
        <begin position="210"/>
        <end position="226"/>
    </location>
</feature>
<evidence type="ECO:0000256" key="1">
    <source>
        <dbReference type="SAM" id="MobiDB-lite"/>
    </source>
</evidence>
<gene>
    <name evidence="2" type="ORF">HDK90DRAFT_332461</name>
</gene>
<evidence type="ECO:0000313" key="3">
    <source>
        <dbReference type="Proteomes" id="UP001492380"/>
    </source>
</evidence>
<evidence type="ECO:0000313" key="2">
    <source>
        <dbReference type="EMBL" id="KAK8230798.1"/>
    </source>
</evidence>
<reference evidence="2 3" key="1">
    <citation type="submission" date="2024-04" db="EMBL/GenBank/DDBJ databases">
        <title>Phyllosticta paracitricarpa is synonymous to the EU quarantine fungus P. citricarpa based on phylogenomic analyses.</title>
        <authorList>
            <consortium name="Lawrence Berkeley National Laboratory"/>
            <person name="Van Ingen-Buijs V.A."/>
            <person name="Van Westerhoven A.C."/>
            <person name="Haridas S."/>
            <person name="Skiadas P."/>
            <person name="Martin F."/>
            <person name="Groenewald J.Z."/>
            <person name="Crous P.W."/>
            <person name="Seidl M.F."/>
        </authorList>
    </citation>
    <scope>NUCLEOTIDE SEQUENCE [LARGE SCALE GENOMIC DNA]</scope>
    <source>
        <strain evidence="2 3">CBS 123374</strain>
    </source>
</reference>